<gene>
    <name evidence="13" type="ORF">SAMEA1982600_04138</name>
</gene>
<keyword evidence="10" id="KW-0998">Cell outer membrane</keyword>
<keyword evidence="7" id="KW-0406">Ion transport</keyword>
<dbReference type="Gene3D" id="2.40.160.10">
    <property type="entry name" value="Porin"/>
    <property type="match status" value="1"/>
</dbReference>
<name>A0A157QYZ0_9BORD</name>
<reference evidence="13 14" key="1">
    <citation type="submission" date="2016-03" db="EMBL/GenBank/DDBJ databases">
        <authorList>
            <consortium name="Pathogen Informatics"/>
        </authorList>
    </citation>
    <scope>NUCLEOTIDE SEQUENCE [LARGE SCALE GENOMIC DNA]</scope>
    <source>
        <strain evidence="13 14">NCTC13364</strain>
    </source>
</reference>
<dbReference type="Proteomes" id="UP000077037">
    <property type="component" value="Unassembled WGS sequence"/>
</dbReference>
<keyword evidence="4" id="KW-1134">Transmembrane beta strand</keyword>
<dbReference type="EMBL" id="FKBS01000025">
    <property type="protein sequence ID" value="SAI50149.1"/>
    <property type="molecule type" value="Genomic_DNA"/>
</dbReference>
<evidence type="ECO:0000256" key="6">
    <source>
        <dbReference type="ARBA" id="ARBA00022729"/>
    </source>
</evidence>
<comment type="subcellular location">
    <subcellularLocation>
        <location evidence="1">Cell outer membrane</location>
        <topology evidence="1">Multi-pass membrane protein</topology>
    </subcellularLocation>
</comment>
<proteinExistence type="predicted"/>
<protein>
    <submittedName>
        <fullName evidence="13">Outer membrane porin protein</fullName>
    </submittedName>
</protein>
<dbReference type="GO" id="GO:0009279">
    <property type="term" value="C:cell outer membrane"/>
    <property type="evidence" value="ECO:0007669"/>
    <property type="project" value="UniProtKB-SubCell"/>
</dbReference>
<evidence type="ECO:0000313" key="14">
    <source>
        <dbReference type="Proteomes" id="UP000077037"/>
    </source>
</evidence>
<keyword evidence="3" id="KW-0813">Transport</keyword>
<evidence type="ECO:0000256" key="8">
    <source>
        <dbReference type="ARBA" id="ARBA00023114"/>
    </source>
</evidence>
<evidence type="ECO:0000256" key="9">
    <source>
        <dbReference type="ARBA" id="ARBA00023136"/>
    </source>
</evidence>
<evidence type="ECO:0000256" key="7">
    <source>
        <dbReference type="ARBA" id="ARBA00023065"/>
    </source>
</evidence>
<feature type="chain" id="PRO_5007615424" evidence="11">
    <location>
        <begin position="21"/>
        <end position="367"/>
    </location>
</feature>
<dbReference type="SUPFAM" id="SSF56935">
    <property type="entry name" value="Porins"/>
    <property type="match status" value="1"/>
</dbReference>
<sequence length="367" mass="38983">MKKTLFAAALAVGYVGAAQAADSVTLYGLIDSGIGYEQVKGPNFKQSRFGAVNGVSSGSRFGMRGNEDLGGGLSAIFTLEAGYNSQTGTSAQGGRLFGRQSTVGLADASWGKIEFGRQTNMASKYFGSVDPFGTSYSTANLGTTFSAGNTMRLDNLVLYQSPNFGGFSFGAGYSFNADSTSSNTGFATNDNNRILTLGARYTQGPLDLIAAYDRMNPTNAQPGGQDDARIQSYVVGGTYDFEVVKLHATWGQTFDGWFVGTGMGTNPTGFTPFGNYALANGSRVDSTMLGFTLPLGNSSVFGSWQRADPKNSRLTGDDKTFNVFALGSTYNLSKRTNLYAYAAYGNNYAFQEDVKDTAVAVGIRHKF</sequence>
<evidence type="ECO:0000256" key="1">
    <source>
        <dbReference type="ARBA" id="ARBA00004571"/>
    </source>
</evidence>
<dbReference type="PANTHER" id="PTHR34501:SF9">
    <property type="entry name" value="MAJOR OUTER MEMBRANE PROTEIN P.IA"/>
    <property type="match status" value="1"/>
</dbReference>
<evidence type="ECO:0000256" key="10">
    <source>
        <dbReference type="ARBA" id="ARBA00023237"/>
    </source>
</evidence>
<dbReference type="OrthoDB" id="8520696at2"/>
<dbReference type="CDD" id="cd00342">
    <property type="entry name" value="gram_neg_porins"/>
    <property type="match status" value="1"/>
</dbReference>
<evidence type="ECO:0000259" key="12">
    <source>
        <dbReference type="Pfam" id="PF13609"/>
    </source>
</evidence>
<dbReference type="Pfam" id="PF13609">
    <property type="entry name" value="Porin_4"/>
    <property type="match status" value="1"/>
</dbReference>
<dbReference type="InterPro" id="IPR033900">
    <property type="entry name" value="Gram_neg_porin_domain"/>
</dbReference>
<accession>A0A157QYZ0</accession>
<feature type="domain" description="Porin" evidence="12">
    <location>
        <begin position="7"/>
        <end position="347"/>
    </location>
</feature>
<dbReference type="InterPro" id="IPR002299">
    <property type="entry name" value="Porin_Neis"/>
</dbReference>
<evidence type="ECO:0000256" key="3">
    <source>
        <dbReference type="ARBA" id="ARBA00022448"/>
    </source>
</evidence>
<comment type="subunit">
    <text evidence="2">Homotrimer.</text>
</comment>
<dbReference type="InterPro" id="IPR023614">
    <property type="entry name" value="Porin_dom_sf"/>
</dbReference>
<dbReference type="GO" id="GO:0046930">
    <property type="term" value="C:pore complex"/>
    <property type="evidence" value="ECO:0007669"/>
    <property type="project" value="UniProtKB-KW"/>
</dbReference>
<evidence type="ECO:0000256" key="5">
    <source>
        <dbReference type="ARBA" id="ARBA00022692"/>
    </source>
</evidence>
<feature type="signal peptide" evidence="11">
    <location>
        <begin position="1"/>
        <end position="20"/>
    </location>
</feature>
<dbReference type="GO" id="GO:0034220">
    <property type="term" value="P:monoatomic ion transmembrane transport"/>
    <property type="evidence" value="ECO:0007669"/>
    <property type="project" value="InterPro"/>
</dbReference>
<evidence type="ECO:0000256" key="4">
    <source>
        <dbReference type="ARBA" id="ARBA00022452"/>
    </source>
</evidence>
<dbReference type="AlphaFoldDB" id="A0A157QYZ0"/>
<keyword evidence="8" id="KW-0626">Porin</keyword>
<dbReference type="RefSeq" id="WP_066418262.1">
    <property type="nucleotide sequence ID" value="NZ_FKBS01000025.1"/>
</dbReference>
<dbReference type="PANTHER" id="PTHR34501">
    <property type="entry name" value="PROTEIN YDDL-RELATED"/>
    <property type="match status" value="1"/>
</dbReference>
<organism evidence="13 14">
    <name type="scientific">Bordetella ansorpii</name>
    <dbReference type="NCBI Taxonomy" id="288768"/>
    <lineage>
        <taxon>Bacteria</taxon>
        <taxon>Pseudomonadati</taxon>
        <taxon>Pseudomonadota</taxon>
        <taxon>Betaproteobacteria</taxon>
        <taxon>Burkholderiales</taxon>
        <taxon>Alcaligenaceae</taxon>
        <taxon>Bordetella</taxon>
    </lineage>
</organism>
<dbReference type="PRINTS" id="PR00184">
    <property type="entry name" value="NEISSPPORIN"/>
</dbReference>
<keyword evidence="6 11" id="KW-0732">Signal</keyword>
<evidence type="ECO:0000256" key="11">
    <source>
        <dbReference type="SAM" id="SignalP"/>
    </source>
</evidence>
<dbReference type="GO" id="GO:0015288">
    <property type="term" value="F:porin activity"/>
    <property type="evidence" value="ECO:0007669"/>
    <property type="project" value="UniProtKB-KW"/>
</dbReference>
<evidence type="ECO:0000256" key="2">
    <source>
        <dbReference type="ARBA" id="ARBA00011233"/>
    </source>
</evidence>
<dbReference type="PRINTS" id="PR00182">
    <property type="entry name" value="ECOLNEIPORIN"/>
</dbReference>
<evidence type="ECO:0000313" key="13">
    <source>
        <dbReference type="EMBL" id="SAI50149.1"/>
    </source>
</evidence>
<dbReference type="InterPro" id="IPR001702">
    <property type="entry name" value="Porin_Gram-ve"/>
</dbReference>
<keyword evidence="5" id="KW-0812">Transmembrane</keyword>
<keyword evidence="9" id="KW-0472">Membrane</keyword>
<dbReference type="InterPro" id="IPR050298">
    <property type="entry name" value="Gram-neg_bact_OMP"/>
</dbReference>